<evidence type="ECO:0000313" key="3">
    <source>
        <dbReference type="Proteomes" id="UP000799539"/>
    </source>
</evidence>
<protein>
    <submittedName>
        <fullName evidence="2">Uncharacterized protein</fullName>
    </submittedName>
</protein>
<sequence length="214" mass="24583">MREEAVRNSGTEVEEAREEMEQYLKAFEQHSAWSKYQYRLLRKRGFPRATAIRRMEAELCRCGYNVVDAQRSLATGHLNDLPHRTLDYSIDGADPTNESGAKDTFKNASMHHLPSRSIDLHAFTVWRNRVVNVLWPHSRSSGDGDHDYQHNNHEYGHGDGDDAYTVYPMTMRQRTPSSRALDSITASITPDYHGLEHALDLQPSVLDSRPWDSR</sequence>
<dbReference type="AlphaFoldDB" id="A0A6A6F0R3"/>
<organism evidence="2 3">
    <name type="scientific">Cercospora zeae-maydis SCOH1-5</name>
    <dbReference type="NCBI Taxonomy" id="717836"/>
    <lineage>
        <taxon>Eukaryota</taxon>
        <taxon>Fungi</taxon>
        <taxon>Dikarya</taxon>
        <taxon>Ascomycota</taxon>
        <taxon>Pezizomycotina</taxon>
        <taxon>Dothideomycetes</taxon>
        <taxon>Dothideomycetidae</taxon>
        <taxon>Mycosphaerellales</taxon>
        <taxon>Mycosphaerellaceae</taxon>
        <taxon>Cercospora</taxon>
    </lineage>
</organism>
<keyword evidence="3" id="KW-1185">Reference proteome</keyword>
<dbReference type="Proteomes" id="UP000799539">
    <property type="component" value="Unassembled WGS sequence"/>
</dbReference>
<accession>A0A6A6F0R3</accession>
<gene>
    <name evidence="2" type="ORF">CERZMDRAFT_102998</name>
</gene>
<feature type="region of interest" description="Disordered" evidence="1">
    <location>
        <begin position="140"/>
        <end position="159"/>
    </location>
</feature>
<name>A0A6A6F0R3_9PEZI</name>
<proteinExistence type="predicted"/>
<dbReference type="EMBL" id="ML992711">
    <property type="protein sequence ID" value="KAF2206830.1"/>
    <property type="molecule type" value="Genomic_DNA"/>
</dbReference>
<evidence type="ECO:0000313" key="2">
    <source>
        <dbReference type="EMBL" id="KAF2206830.1"/>
    </source>
</evidence>
<evidence type="ECO:0000256" key="1">
    <source>
        <dbReference type="SAM" id="MobiDB-lite"/>
    </source>
</evidence>
<reference evidence="2" key="1">
    <citation type="journal article" date="2020" name="Stud. Mycol.">
        <title>101 Dothideomycetes genomes: a test case for predicting lifestyles and emergence of pathogens.</title>
        <authorList>
            <person name="Haridas S."/>
            <person name="Albert R."/>
            <person name="Binder M."/>
            <person name="Bloem J."/>
            <person name="Labutti K."/>
            <person name="Salamov A."/>
            <person name="Andreopoulos B."/>
            <person name="Baker S."/>
            <person name="Barry K."/>
            <person name="Bills G."/>
            <person name="Bluhm B."/>
            <person name="Cannon C."/>
            <person name="Castanera R."/>
            <person name="Culley D."/>
            <person name="Daum C."/>
            <person name="Ezra D."/>
            <person name="Gonzalez J."/>
            <person name="Henrissat B."/>
            <person name="Kuo A."/>
            <person name="Liang C."/>
            <person name="Lipzen A."/>
            <person name="Lutzoni F."/>
            <person name="Magnuson J."/>
            <person name="Mondo S."/>
            <person name="Nolan M."/>
            <person name="Ohm R."/>
            <person name="Pangilinan J."/>
            <person name="Park H.-J."/>
            <person name="Ramirez L."/>
            <person name="Alfaro M."/>
            <person name="Sun H."/>
            <person name="Tritt A."/>
            <person name="Yoshinaga Y."/>
            <person name="Zwiers L.-H."/>
            <person name="Turgeon B."/>
            <person name="Goodwin S."/>
            <person name="Spatafora J."/>
            <person name="Crous P."/>
            <person name="Grigoriev I."/>
        </authorList>
    </citation>
    <scope>NUCLEOTIDE SEQUENCE</scope>
    <source>
        <strain evidence="2">SCOH1-5</strain>
    </source>
</reference>